<evidence type="ECO:0000256" key="2">
    <source>
        <dbReference type="ARBA" id="ARBA00022801"/>
    </source>
</evidence>
<dbReference type="OrthoDB" id="9806180at2"/>
<dbReference type="Proteomes" id="UP000297737">
    <property type="component" value="Unassembled WGS sequence"/>
</dbReference>
<evidence type="ECO:0000256" key="1">
    <source>
        <dbReference type="ARBA" id="ARBA00010515"/>
    </source>
</evidence>
<dbReference type="Gene3D" id="3.40.50.1820">
    <property type="entry name" value="alpha/beta hydrolase"/>
    <property type="match status" value="1"/>
</dbReference>
<dbReference type="PROSITE" id="PS01173">
    <property type="entry name" value="LIPASE_GDXG_HIS"/>
    <property type="match status" value="1"/>
</dbReference>
<feature type="domain" description="Alpha/beta hydrolase fold-3" evidence="3">
    <location>
        <begin position="80"/>
        <end position="286"/>
    </location>
</feature>
<organism evidence="4 5">
    <name type="scientific">Glacieibacterium arshaanense</name>
    <dbReference type="NCBI Taxonomy" id="2511025"/>
    <lineage>
        <taxon>Bacteria</taxon>
        <taxon>Pseudomonadati</taxon>
        <taxon>Pseudomonadota</taxon>
        <taxon>Alphaproteobacteria</taxon>
        <taxon>Sphingomonadales</taxon>
        <taxon>Sphingosinicellaceae</taxon>
        <taxon>Glacieibacterium</taxon>
    </lineage>
</organism>
<evidence type="ECO:0000259" key="3">
    <source>
        <dbReference type="Pfam" id="PF07859"/>
    </source>
</evidence>
<name>A0A4Y9EML9_9SPHN</name>
<dbReference type="InterPro" id="IPR002168">
    <property type="entry name" value="Lipase_GDXG_HIS_AS"/>
</dbReference>
<dbReference type="SUPFAM" id="SSF53474">
    <property type="entry name" value="alpha/beta-Hydrolases"/>
    <property type="match status" value="1"/>
</dbReference>
<proteinExistence type="inferred from homology"/>
<dbReference type="AlphaFoldDB" id="A0A4Y9EML9"/>
<gene>
    <name evidence="4" type="ORF">EUV02_07050</name>
</gene>
<dbReference type="EMBL" id="SIHO01000002">
    <property type="protein sequence ID" value="TFU02960.1"/>
    <property type="molecule type" value="Genomic_DNA"/>
</dbReference>
<dbReference type="InterPro" id="IPR029058">
    <property type="entry name" value="AB_hydrolase_fold"/>
</dbReference>
<reference evidence="4 5" key="1">
    <citation type="submission" date="2019-02" db="EMBL/GenBank/DDBJ databases">
        <title>Polymorphobacter sp. isolated from the lake at the Tibet of China.</title>
        <authorList>
            <person name="Li A."/>
        </authorList>
    </citation>
    <scope>NUCLEOTIDE SEQUENCE [LARGE SCALE GENOMIC DNA]</scope>
    <source>
        <strain evidence="4 5">DJ1R-1</strain>
    </source>
</reference>
<dbReference type="RefSeq" id="WP_135245552.1">
    <property type="nucleotide sequence ID" value="NZ_SIHO01000002.1"/>
</dbReference>
<sequence length="315" mass="32960">MTYVRPDVQALLDQMKAAPGPSIADLGAVAGREMYRAMGSMLDLPRGDIAEVRDIAIPGPAGAIPARLYRNHKPKSGDVLVYFHGGGWVIGDLESHDGLAAEIARASGLTVVAIDYRMAPEAIFPAAADDCIAATRWVAGSPAELGEKVTGVAVAGDSAGGNLSAVVAQALAGQLPVPFKAQWLIYPAVDMVEDWASLDEFADDYVLTKAVMRWFEVTYAPTATQRHDVLASPLRATSLAGQPPAVVMTCGLDPLRDQGRAYAAKLAEAGVSVTFRELAGVVHGAFNLRAALPSIAADLKRGIADLRAAMEASAA</sequence>
<keyword evidence="2 4" id="KW-0378">Hydrolase</keyword>
<keyword evidence="5" id="KW-1185">Reference proteome</keyword>
<dbReference type="PANTHER" id="PTHR48081:SF8">
    <property type="entry name" value="ALPHA_BETA HYDROLASE FOLD-3 DOMAIN-CONTAINING PROTEIN-RELATED"/>
    <property type="match status" value="1"/>
</dbReference>
<dbReference type="GO" id="GO:0016787">
    <property type="term" value="F:hydrolase activity"/>
    <property type="evidence" value="ECO:0007669"/>
    <property type="project" value="UniProtKB-KW"/>
</dbReference>
<dbReference type="InterPro" id="IPR013094">
    <property type="entry name" value="AB_hydrolase_3"/>
</dbReference>
<comment type="similarity">
    <text evidence="1">Belongs to the 'GDXG' lipolytic enzyme family.</text>
</comment>
<accession>A0A4Y9EML9</accession>
<dbReference type="PANTHER" id="PTHR48081">
    <property type="entry name" value="AB HYDROLASE SUPERFAMILY PROTEIN C4A8.06C"/>
    <property type="match status" value="1"/>
</dbReference>
<dbReference type="Pfam" id="PF07859">
    <property type="entry name" value="Abhydrolase_3"/>
    <property type="match status" value="1"/>
</dbReference>
<dbReference type="InterPro" id="IPR050300">
    <property type="entry name" value="GDXG_lipolytic_enzyme"/>
</dbReference>
<evidence type="ECO:0000313" key="5">
    <source>
        <dbReference type="Proteomes" id="UP000297737"/>
    </source>
</evidence>
<evidence type="ECO:0000313" key="4">
    <source>
        <dbReference type="EMBL" id="TFU02960.1"/>
    </source>
</evidence>
<comment type="caution">
    <text evidence="4">The sequence shown here is derived from an EMBL/GenBank/DDBJ whole genome shotgun (WGS) entry which is preliminary data.</text>
</comment>
<protein>
    <submittedName>
        <fullName evidence="4">Alpha/beta hydrolase</fullName>
    </submittedName>
</protein>